<evidence type="ECO:0000256" key="1">
    <source>
        <dbReference type="ARBA" id="ARBA00022723"/>
    </source>
</evidence>
<dbReference type="SUPFAM" id="SSF57716">
    <property type="entry name" value="Glucocorticoid receptor-like (DNA-binding domain)"/>
    <property type="match status" value="1"/>
</dbReference>
<evidence type="ECO:0000256" key="4">
    <source>
        <dbReference type="PROSITE-ProRule" id="PRU00510"/>
    </source>
</evidence>
<comment type="caution">
    <text evidence="7">The sequence shown here is derived from an EMBL/GenBank/DDBJ whole genome shotgun (WGS) entry which is preliminary data.</text>
</comment>
<feature type="domain" description="Zinc finger DksA/TraR C4-type" evidence="6">
    <location>
        <begin position="92"/>
        <end position="125"/>
    </location>
</feature>
<feature type="region of interest" description="Disordered" evidence="5">
    <location>
        <begin position="30"/>
        <end position="58"/>
    </location>
</feature>
<dbReference type="EMBL" id="JBBUTF010000008">
    <property type="protein sequence ID" value="MEK8026363.1"/>
    <property type="molecule type" value="Genomic_DNA"/>
</dbReference>
<name>A0ABU9B905_9BURK</name>
<keyword evidence="8" id="KW-1185">Reference proteome</keyword>
<keyword evidence="1" id="KW-0479">Metal-binding</keyword>
<dbReference type="Proteomes" id="UP001368500">
    <property type="component" value="Unassembled WGS sequence"/>
</dbReference>
<evidence type="ECO:0000256" key="2">
    <source>
        <dbReference type="ARBA" id="ARBA00022771"/>
    </source>
</evidence>
<evidence type="ECO:0000313" key="8">
    <source>
        <dbReference type="Proteomes" id="UP001368500"/>
    </source>
</evidence>
<accession>A0ABU9B905</accession>
<dbReference type="InterPro" id="IPR000962">
    <property type="entry name" value="Znf_DskA_TraR"/>
</dbReference>
<dbReference type="InterPro" id="IPR020458">
    <property type="entry name" value="Znf_DskA_TraR_CS"/>
</dbReference>
<gene>
    <name evidence="7" type="ORF">AACH11_10380</name>
</gene>
<protein>
    <submittedName>
        <fullName evidence="7">TraR/DksA family transcriptional regulator</fullName>
    </submittedName>
</protein>
<dbReference type="PANTHER" id="PTHR33823:SF4">
    <property type="entry name" value="GENERAL STRESS PROTEIN 16O"/>
    <property type="match status" value="1"/>
</dbReference>
<dbReference type="Pfam" id="PF01258">
    <property type="entry name" value="zf-dskA_traR"/>
    <property type="match status" value="1"/>
</dbReference>
<dbReference type="PROSITE" id="PS01102">
    <property type="entry name" value="ZF_DKSA_1"/>
    <property type="match status" value="1"/>
</dbReference>
<evidence type="ECO:0000313" key="7">
    <source>
        <dbReference type="EMBL" id="MEK8026363.1"/>
    </source>
</evidence>
<organism evidence="7 8">
    <name type="scientific">Pseudaquabacterium rugosum</name>
    <dbReference type="NCBI Taxonomy" id="2984194"/>
    <lineage>
        <taxon>Bacteria</taxon>
        <taxon>Pseudomonadati</taxon>
        <taxon>Pseudomonadota</taxon>
        <taxon>Betaproteobacteria</taxon>
        <taxon>Burkholderiales</taxon>
        <taxon>Sphaerotilaceae</taxon>
        <taxon>Pseudaquabacterium</taxon>
    </lineage>
</organism>
<proteinExistence type="predicted"/>
<dbReference type="Gene3D" id="1.20.120.910">
    <property type="entry name" value="DksA, coiled-coil domain"/>
    <property type="match status" value="1"/>
</dbReference>
<evidence type="ECO:0000259" key="6">
    <source>
        <dbReference type="Pfam" id="PF01258"/>
    </source>
</evidence>
<keyword evidence="2" id="KW-0863">Zinc-finger</keyword>
<feature type="zinc finger region" description="dksA C4-type" evidence="4">
    <location>
        <begin position="95"/>
        <end position="119"/>
    </location>
</feature>
<dbReference type="PANTHER" id="PTHR33823">
    <property type="entry name" value="RNA POLYMERASE-BINDING TRANSCRIPTION FACTOR DKSA-RELATED"/>
    <property type="match status" value="1"/>
</dbReference>
<dbReference type="RefSeq" id="WP_341374147.1">
    <property type="nucleotide sequence ID" value="NZ_JBBUTF010000008.1"/>
</dbReference>
<dbReference type="InterPro" id="IPR037187">
    <property type="entry name" value="DnaK_N"/>
</dbReference>
<sequence length="133" mass="14740">MTPSSPAPLDPEQRRWLHETLQQRRLELQHAQQAHLGGGSRAEHAREVLLQDGDDATQRDAERELDLALTDREVVALADVDAALRRLETGRAGQCEACGEPIAWPRLRLQPTATHCIDCASGLERGRPRPATL</sequence>
<evidence type="ECO:0000256" key="5">
    <source>
        <dbReference type="SAM" id="MobiDB-lite"/>
    </source>
</evidence>
<dbReference type="PROSITE" id="PS51128">
    <property type="entry name" value="ZF_DKSA_2"/>
    <property type="match status" value="1"/>
</dbReference>
<dbReference type="SUPFAM" id="SSF109635">
    <property type="entry name" value="DnaK suppressor protein DksA, alpha-hairpin domain"/>
    <property type="match status" value="1"/>
</dbReference>
<evidence type="ECO:0000256" key="3">
    <source>
        <dbReference type="ARBA" id="ARBA00022833"/>
    </source>
</evidence>
<keyword evidence="3" id="KW-0862">Zinc</keyword>
<reference evidence="7 8" key="1">
    <citation type="submission" date="2024-04" db="EMBL/GenBank/DDBJ databases">
        <title>Novel species of the genus Ideonella isolated from streams.</title>
        <authorList>
            <person name="Lu H."/>
        </authorList>
    </citation>
    <scope>NUCLEOTIDE SEQUENCE [LARGE SCALE GENOMIC DNA]</scope>
    <source>
        <strain evidence="7 8">BYS139W</strain>
    </source>
</reference>